<feature type="transmembrane region" description="Helical" evidence="1">
    <location>
        <begin position="47"/>
        <end position="65"/>
    </location>
</feature>
<feature type="transmembrane region" description="Helical" evidence="1">
    <location>
        <begin position="72"/>
        <end position="92"/>
    </location>
</feature>
<accession>A0ABM7WYU0</accession>
<dbReference type="EMBL" id="AP025591">
    <property type="protein sequence ID" value="BDG04703.1"/>
    <property type="molecule type" value="Genomic_DNA"/>
</dbReference>
<sequence>MRDGGAGRALAIGQGAFYLATGVWPLLDEASFEAVTGPKREPWLVKTVGVLVAAIGATLAAAGVRRSITPEVAALGAVTAAGIAVVEGWYAGRRRRISPIYLADAAFEAALAAAWGIALARRGGTDERRARRRRGGA</sequence>
<evidence type="ECO:0000313" key="2">
    <source>
        <dbReference type="EMBL" id="BDG04703.1"/>
    </source>
</evidence>
<protein>
    <recommendedName>
        <fullName evidence="4">Lipoprotein</fullName>
    </recommendedName>
</protein>
<dbReference type="RefSeq" id="WP_248353164.1">
    <property type="nucleotide sequence ID" value="NZ_AP025591.1"/>
</dbReference>
<reference evidence="3" key="1">
    <citation type="journal article" date="2022" name="Int. J. Syst. Evol. Microbiol.">
        <title>Anaeromyxobacter oryzae sp. nov., Anaeromyxobacter diazotrophicus sp. nov. and Anaeromyxobacter paludicola sp. nov., isolated from paddy soils.</title>
        <authorList>
            <person name="Itoh H."/>
            <person name="Xu Z."/>
            <person name="Mise K."/>
            <person name="Masuda Y."/>
            <person name="Ushijima N."/>
            <person name="Hayakawa C."/>
            <person name="Shiratori Y."/>
            <person name="Senoo K."/>
        </authorList>
    </citation>
    <scope>NUCLEOTIDE SEQUENCE [LARGE SCALE GENOMIC DNA]</scope>
    <source>
        <strain evidence="3">Red232</strain>
    </source>
</reference>
<organism evidence="2 3">
    <name type="scientific">Anaeromyxobacter oryzae</name>
    <dbReference type="NCBI Taxonomy" id="2918170"/>
    <lineage>
        <taxon>Bacteria</taxon>
        <taxon>Pseudomonadati</taxon>
        <taxon>Myxococcota</taxon>
        <taxon>Myxococcia</taxon>
        <taxon>Myxococcales</taxon>
        <taxon>Cystobacterineae</taxon>
        <taxon>Anaeromyxobacteraceae</taxon>
        <taxon>Anaeromyxobacter</taxon>
    </lineage>
</organism>
<evidence type="ECO:0008006" key="4">
    <source>
        <dbReference type="Google" id="ProtNLM"/>
    </source>
</evidence>
<feature type="transmembrane region" description="Helical" evidence="1">
    <location>
        <begin position="98"/>
        <end position="120"/>
    </location>
</feature>
<evidence type="ECO:0000256" key="1">
    <source>
        <dbReference type="SAM" id="Phobius"/>
    </source>
</evidence>
<feature type="transmembrane region" description="Helical" evidence="1">
    <location>
        <begin position="9"/>
        <end position="27"/>
    </location>
</feature>
<evidence type="ECO:0000313" key="3">
    <source>
        <dbReference type="Proteomes" id="UP001162891"/>
    </source>
</evidence>
<dbReference type="Proteomes" id="UP001162891">
    <property type="component" value="Chromosome"/>
</dbReference>
<keyword evidence="3" id="KW-1185">Reference proteome</keyword>
<proteinExistence type="predicted"/>
<keyword evidence="1" id="KW-0472">Membrane</keyword>
<keyword evidence="1" id="KW-1133">Transmembrane helix</keyword>
<name>A0ABM7WYU0_9BACT</name>
<gene>
    <name evidence="2" type="ORF">AMOR_36990</name>
</gene>
<keyword evidence="1" id="KW-0812">Transmembrane</keyword>